<evidence type="ECO:0000256" key="4">
    <source>
        <dbReference type="ARBA" id="ARBA00022528"/>
    </source>
</evidence>
<keyword evidence="8 10" id="KW-1133">Transmembrane helix</keyword>
<evidence type="ECO:0000256" key="1">
    <source>
        <dbReference type="ARBA" id="ARBA00004141"/>
    </source>
</evidence>
<keyword evidence="7" id="KW-0201">Cytochrome c-type biogenesis</keyword>
<organism evidence="12">
    <name type="scientific">Pyropia perforata</name>
    <name type="common">Red alga</name>
    <name type="synonym">Porphyra perforata</name>
    <dbReference type="NCBI Taxonomy" id="182771"/>
    <lineage>
        <taxon>Eukaryota</taxon>
        <taxon>Rhodophyta</taxon>
        <taxon>Bangiophyceae</taxon>
        <taxon>Bangiales</taxon>
        <taxon>Bangiaceae</taxon>
        <taxon>Pyropia</taxon>
    </lineage>
</organism>
<keyword evidence="9 10" id="KW-0472">Membrane</keyword>
<dbReference type="AlphaFoldDB" id="A0A059SUS6"/>
<dbReference type="InterPro" id="IPR003834">
    <property type="entry name" value="Cyt_c_assmbl_TM_dom"/>
</dbReference>
<reference evidence="12" key="1">
    <citation type="journal article" date="2014" name="Sci. Rep.">
        <title>Minimally destructive sampling of type specimens of Pyropia (Bangiales, Rhodophyta) recovers complete plastid and mitochondrial genomes.</title>
        <authorList>
            <person name="Hughey J.R."/>
            <person name="Gabrielson P.W."/>
            <person name="Rohmer L."/>
            <person name="Tortolani J."/>
            <person name="Silva M."/>
            <person name="Miller K.A."/>
            <person name="Young J.D."/>
            <person name="Martell C."/>
            <person name="Ruediger E."/>
        </authorList>
    </citation>
    <scope>NUCLEOTIDE SEQUENCE</scope>
</reference>
<evidence type="ECO:0000256" key="8">
    <source>
        <dbReference type="ARBA" id="ARBA00022989"/>
    </source>
</evidence>
<accession>A0A059SUS6</accession>
<evidence type="ECO:0000256" key="9">
    <source>
        <dbReference type="ARBA" id="ARBA00023136"/>
    </source>
</evidence>
<proteinExistence type="inferred from homology"/>
<keyword evidence="4 12" id="KW-0150">Chloroplast</keyword>
<gene>
    <name evidence="12" type="primary">orf240</name>
</gene>
<dbReference type="GO" id="GO:0016020">
    <property type="term" value="C:membrane"/>
    <property type="evidence" value="ECO:0007669"/>
    <property type="project" value="UniProtKB-SubCell"/>
</dbReference>
<dbReference type="Pfam" id="PF02683">
    <property type="entry name" value="DsbD_TM"/>
    <property type="match status" value="1"/>
</dbReference>
<dbReference type="GO" id="GO:0009507">
    <property type="term" value="C:chloroplast"/>
    <property type="evidence" value="ECO:0007669"/>
    <property type="project" value="UniProtKB-SubCell"/>
</dbReference>
<feature type="transmembrane region" description="Helical" evidence="10">
    <location>
        <begin position="213"/>
        <end position="239"/>
    </location>
</feature>
<protein>
    <recommendedName>
        <fullName evidence="11">Cytochrome C biogenesis protein transmembrane domain-containing protein</fullName>
    </recommendedName>
</protein>
<feature type="transmembrane region" description="Helical" evidence="10">
    <location>
        <begin position="74"/>
        <end position="96"/>
    </location>
</feature>
<evidence type="ECO:0000256" key="5">
    <source>
        <dbReference type="ARBA" id="ARBA00022640"/>
    </source>
</evidence>
<sequence>MMKLDLFIYNSQHLINSITLYQLNHLNVTSFSFVFLSGLFTSLSPCIISILPICILYISGENQKLKSINKIKNLFIFCFGTISSFVTLGIVATLLAKTYSQFFNGIPIISAIIIIYMGLNLLNIVPLESPNFNSVFTSNKYYIKMYLSGVGVGIAISSCSTPIFITLLIWINSIQKIFIGLLFIVIYSIGYTFPIIIGSIFSSNFLEFKYFSFWNNLWAPFSGTVLLSAGTFSLLASVFSNN</sequence>
<comment type="subcellular location">
    <subcellularLocation>
        <location evidence="1">Membrane</location>
        <topology evidence="1">Multi-pass membrane protein</topology>
    </subcellularLocation>
    <subcellularLocation>
        <location evidence="2">Plastid</location>
        <location evidence="2">Chloroplast</location>
    </subcellularLocation>
</comment>
<feature type="transmembrane region" description="Helical" evidence="10">
    <location>
        <begin position="102"/>
        <end position="125"/>
    </location>
</feature>
<keyword evidence="6 10" id="KW-0812">Transmembrane</keyword>
<dbReference type="PANTHER" id="PTHR31272:SF6">
    <property type="entry name" value="CYTOCHROME C-TYPE BIOGENESIS CCDA-LIKE CHLOROPLASTIC PROTEIN"/>
    <property type="match status" value="1"/>
</dbReference>
<keyword evidence="5 12" id="KW-0934">Plastid</keyword>
<dbReference type="GO" id="GO:0017004">
    <property type="term" value="P:cytochrome complex assembly"/>
    <property type="evidence" value="ECO:0007669"/>
    <property type="project" value="UniProtKB-KW"/>
</dbReference>
<evidence type="ECO:0000259" key="11">
    <source>
        <dbReference type="Pfam" id="PF02683"/>
    </source>
</evidence>
<dbReference type="EMBL" id="KF515972">
    <property type="protein sequence ID" value="AHB35142.1"/>
    <property type="molecule type" value="Genomic_DNA"/>
</dbReference>
<feature type="transmembrane region" description="Helical" evidence="10">
    <location>
        <begin position="177"/>
        <end position="201"/>
    </location>
</feature>
<feature type="transmembrane region" description="Helical" evidence="10">
    <location>
        <begin position="33"/>
        <end position="58"/>
    </location>
</feature>
<dbReference type="InterPro" id="IPR051790">
    <property type="entry name" value="Cytochrome_c-biogenesis_DsbD"/>
</dbReference>
<comment type="similarity">
    <text evidence="3">Belongs to the DsbD family.</text>
</comment>
<evidence type="ECO:0000313" key="12">
    <source>
        <dbReference type="EMBL" id="AHB35142.1"/>
    </source>
</evidence>
<feature type="transmembrane region" description="Helical" evidence="10">
    <location>
        <begin position="146"/>
        <end position="171"/>
    </location>
</feature>
<evidence type="ECO:0000256" key="10">
    <source>
        <dbReference type="SAM" id="Phobius"/>
    </source>
</evidence>
<evidence type="ECO:0000256" key="6">
    <source>
        <dbReference type="ARBA" id="ARBA00022692"/>
    </source>
</evidence>
<evidence type="ECO:0000256" key="7">
    <source>
        <dbReference type="ARBA" id="ARBA00022748"/>
    </source>
</evidence>
<dbReference type="PANTHER" id="PTHR31272">
    <property type="entry name" value="CYTOCHROME C-TYPE BIOGENESIS PROTEIN HI_1454-RELATED"/>
    <property type="match status" value="1"/>
</dbReference>
<geneLocation type="chloroplast" evidence="12"/>
<evidence type="ECO:0000256" key="3">
    <source>
        <dbReference type="ARBA" id="ARBA00006143"/>
    </source>
</evidence>
<feature type="domain" description="Cytochrome C biogenesis protein transmembrane" evidence="11">
    <location>
        <begin position="32"/>
        <end position="207"/>
    </location>
</feature>
<name>A0A059SUS6_PYRPE</name>
<evidence type="ECO:0000256" key="2">
    <source>
        <dbReference type="ARBA" id="ARBA00004229"/>
    </source>
</evidence>